<name>A0AAD4LXZ6_9AGAM</name>
<accession>A0AAD4LXZ6</accession>
<dbReference type="AlphaFoldDB" id="A0AAD4LXZ6"/>
<feature type="non-terminal residue" evidence="1">
    <location>
        <position position="65"/>
    </location>
</feature>
<reference evidence="1" key="1">
    <citation type="journal article" date="2022" name="New Phytol.">
        <title>Evolutionary transition to the ectomycorrhizal habit in the genomes of a hyperdiverse lineage of mushroom-forming fungi.</title>
        <authorList>
            <person name="Looney B."/>
            <person name="Miyauchi S."/>
            <person name="Morin E."/>
            <person name="Drula E."/>
            <person name="Courty P.E."/>
            <person name="Kohler A."/>
            <person name="Kuo A."/>
            <person name="LaButti K."/>
            <person name="Pangilinan J."/>
            <person name="Lipzen A."/>
            <person name="Riley R."/>
            <person name="Andreopoulos W."/>
            <person name="He G."/>
            <person name="Johnson J."/>
            <person name="Nolan M."/>
            <person name="Tritt A."/>
            <person name="Barry K.W."/>
            <person name="Grigoriev I.V."/>
            <person name="Nagy L.G."/>
            <person name="Hibbett D."/>
            <person name="Henrissat B."/>
            <person name="Matheny P.B."/>
            <person name="Labbe J."/>
            <person name="Martin F.M."/>
        </authorList>
    </citation>
    <scope>NUCLEOTIDE SEQUENCE</scope>
    <source>
        <strain evidence="1">BPL690</strain>
    </source>
</reference>
<comment type="caution">
    <text evidence="1">The sequence shown here is derived from an EMBL/GenBank/DDBJ whole genome shotgun (WGS) entry which is preliminary data.</text>
</comment>
<proteinExistence type="predicted"/>
<evidence type="ECO:0000313" key="1">
    <source>
        <dbReference type="EMBL" id="KAI0292094.1"/>
    </source>
</evidence>
<sequence>MLRCTPLLTLLRHVHLPPTPNTSYHREPAYNSRHSRLETDIHPSHFPSSPPMRQSVSVLQRIVVC</sequence>
<organism evidence="1 2">
    <name type="scientific">Multifurca ochricompacta</name>
    <dbReference type="NCBI Taxonomy" id="376703"/>
    <lineage>
        <taxon>Eukaryota</taxon>
        <taxon>Fungi</taxon>
        <taxon>Dikarya</taxon>
        <taxon>Basidiomycota</taxon>
        <taxon>Agaricomycotina</taxon>
        <taxon>Agaricomycetes</taxon>
        <taxon>Russulales</taxon>
        <taxon>Russulaceae</taxon>
        <taxon>Multifurca</taxon>
    </lineage>
</organism>
<protein>
    <submittedName>
        <fullName evidence="1">Uncharacterized protein</fullName>
    </submittedName>
</protein>
<evidence type="ECO:0000313" key="2">
    <source>
        <dbReference type="Proteomes" id="UP001203297"/>
    </source>
</evidence>
<keyword evidence="2" id="KW-1185">Reference proteome</keyword>
<gene>
    <name evidence="1" type="ORF">B0F90DRAFT_1772407</name>
</gene>
<dbReference type="EMBL" id="WTXG01000131">
    <property type="protein sequence ID" value="KAI0292094.1"/>
    <property type="molecule type" value="Genomic_DNA"/>
</dbReference>
<dbReference type="Proteomes" id="UP001203297">
    <property type="component" value="Unassembled WGS sequence"/>
</dbReference>